<reference evidence="1" key="1">
    <citation type="submission" date="2022-07" db="EMBL/GenBank/DDBJ databases">
        <title>Genome Sequence of Phlebia brevispora.</title>
        <authorList>
            <person name="Buettner E."/>
        </authorList>
    </citation>
    <scope>NUCLEOTIDE SEQUENCE</scope>
    <source>
        <strain evidence="1">MPL23</strain>
    </source>
</reference>
<dbReference type="Proteomes" id="UP001148662">
    <property type="component" value="Unassembled WGS sequence"/>
</dbReference>
<name>A0ACC1SBX2_9APHY</name>
<evidence type="ECO:0000313" key="1">
    <source>
        <dbReference type="EMBL" id="KAJ3536434.1"/>
    </source>
</evidence>
<proteinExistence type="predicted"/>
<dbReference type="EMBL" id="JANHOG010001477">
    <property type="protein sequence ID" value="KAJ3536434.1"/>
    <property type="molecule type" value="Genomic_DNA"/>
</dbReference>
<comment type="caution">
    <text evidence="1">The sequence shown here is derived from an EMBL/GenBank/DDBJ whole genome shotgun (WGS) entry which is preliminary data.</text>
</comment>
<sequence length="143" mass="14426">MFFKAALLALIPAVFANPQYYGPAPAPAPATSATSAAASPSSLAATNSNQMIVQVAPGGNLVFNPSDIQAPVGTLVTFAFPGGLQHSVTQSSFGSPCTPLQGGFDSGLDGNSGDTFSINVTDASQPIYIFCKFPAHCGLGMVA</sequence>
<gene>
    <name evidence="1" type="ORF">NM688_g6836</name>
</gene>
<accession>A0ACC1SBX2</accession>
<protein>
    <submittedName>
        <fullName evidence="1">Uncharacterized protein</fullName>
    </submittedName>
</protein>
<keyword evidence="2" id="KW-1185">Reference proteome</keyword>
<evidence type="ECO:0000313" key="2">
    <source>
        <dbReference type="Proteomes" id="UP001148662"/>
    </source>
</evidence>
<organism evidence="1 2">
    <name type="scientific">Phlebia brevispora</name>
    <dbReference type="NCBI Taxonomy" id="194682"/>
    <lineage>
        <taxon>Eukaryota</taxon>
        <taxon>Fungi</taxon>
        <taxon>Dikarya</taxon>
        <taxon>Basidiomycota</taxon>
        <taxon>Agaricomycotina</taxon>
        <taxon>Agaricomycetes</taxon>
        <taxon>Polyporales</taxon>
        <taxon>Meruliaceae</taxon>
        <taxon>Phlebia</taxon>
    </lineage>
</organism>